<dbReference type="EMBL" id="AP024421">
    <property type="protein sequence ID" value="BCR90570.1"/>
    <property type="molecule type" value="Genomic_DNA"/>
</dbReference>
<sequence length="126" mass="14086">MLANMRPNAPLLSLVRGVPTWTLKNTARTLSSTTQRLSDNIKKDQNELLNKHMSESSASDSANTQSQRQQQQQQPTQAKSVGQSDEELREKLERMSGGGGASGIEYEDGKPSTMKRSVRNNMFRYI</sequence>
<evidence type="ECO:0000313" key="3">
    <source>
        <dbReference type="Proteomes" id="UP000637239"/>
    </source>
</evidence>
<protein>
    <submittedName>
        <fullName evidence="2">Uncharacterized protein</fullName>
    </submittedName>
</protein>
<dbReference type="GeneID" id="66984928"/>
<feature type="compositionally biased region" description="Polar residues" evidence="1">
    <location>
        <begin position="55"/>
        <end position="64"/>
    </location>
</feature>
<gene>
    <name evidence="2" type="ORF">ACHE_60456S</name>
</gene>
<evidence type="ECO:0000256" key="1">
    <source>
        <dbReference type="SAM" id="MobiDB-lite"/>
    </source>
</evidence>
<reference evidence="2" key="2">
    <citation type="submission" date="2021-02" db="EMBL/GenBank/DDBJ databases">
        <title>Aspergillus chevalieri M1 genome sequence.</title>
        <authorList>
            <person name="Kadooka C."/>
            <person name="Mori K."/>
            <person name="Futagami T."/>
        </authorList>
    </citation>
    <scope>NUCLEOTIDE SEQUENCE</scope>
    <source>
        <strain evidence="2">M1</strain>
    </source>
</reference>
<proteinExistence type="predicted"/>
<dbReference type="RefSeq" id="XP_043139092.1">
    <property type="nucleotide sequence ID" value="XM_043281633.1"/>
</dbReference>
<feature type="compositionally biased region" description="Basic and acidic residues" evidence="1">
    <location>
        <begin position="39"/>
        <end position="54"/>
    </location>
</feature>
<name>A0A7R7VTL2_ASPCH</name>
<accession>A0A7R7VTL2</accession>
<reference evidence="2" key="1">
    <citation type="submission" date="2021-01" db="EMBL/GenBank/DDBJ databases">
        <authorList>
            <consortium name="Aspergillus chevalieri M1 genome sequencing consortium"/>
            <person name="Kazuki M."/>
            <person name="Futagami T."/>
        </authorList>
    </citation>
    <scope>NUCLEOTIDE SEQUENCE</scope>
    <source>
        <strain evidence="2">M1</strain>
    </source>
</reference>
<keyword evidence="3" id="KW-1185">Reference proteome</keyword>
<dbReference type="Proteomes" id="UP000637239">
    <property type="component" value="Chromosome 6"/>
</dbReference>
<feature type="compositionally biased region" description="Low complexity" evidence="1">
    <location>
        <begin position="65"/>
        <end position="77"/>
    </location>
</feature>
<organism evidence="2 3">
    <name type="scientific">Aspergillus chevalieri</name>
    <name type="common">Eurotium chevalieri</name>
    <dbReference type="NCBI Taxonomy" id="182096"/>
    <lineage>
        <taxon>Eukaryota</taxon>
        <taxon>Fungi</taxon>
        <taxon>Dikarya</taxon>
        <taxon>Ascomycota</taxon>
        <taxon>Pezizomycotina</taxon>
        <taxon>Eurotiomycetes</taxon>
        <taxon>Eurotiomycetidae</taxon>
        <taxon>Eurotiales</taxon>
        <taxon>Aspergillaceae</taxon>
        <taxon>Aspergillus</taxon>
        <taxon>Aspergillus subgen. Aspergillus</taxon>
    </lineage>
</organism>
<dbReference type="AlphaFoldDB" id="A0A7R7VTL2"/>
<evidence type="ECO:0000313" key="2">
    <source>
        <dbReference type="EMBL" id="BCR90570.1"/>
    </source>
</evidence>
<feature type="region of interest" description="Disordered" evidence="1">
    <location>
        <begin position="30"/>
        <end position="126"/>
    </location>
</feature>
<dbReference type="KEGG" id="ache:ACHE_60456S"/>